<name>A0A3L6E8F7_MAIZE</name>
<proteinExistence type="predicted"/>
<dbReference type="AlphaFoldDB" id="A0A3L6E8F7"/>
<dbReference type="EMBL" id="NCVQ01000007">
    <property type="protein sequence ID" value="PWZ16848.1"/>
    <property type="molecule type" value="Genomic_DNA"/>
</dbReference>
<evidence type="ECO:0000313" key="1">
    <source>
        <dbReference type="EMBL" id="PWZ16848.1"/>
    </source>
</evidence>
<protein>
    <submittedName>
        <fullName evidence="1">Uncharacterized protein</fullName>
    </submittedName>
</protein>
<organism evidence="1">
    <name type="scientific">Zea mays</name>
    <name type="common">Maize</name>
    <dbReference type="NCBI Taxonomy" id="4577"/>
    <lineage>
        <taxon>Eukaryota</taxon>
        <taxon>Viridiplantae</taxon>
        <taxon>Streptophyta</taxon>
        <taxon>Embryophyta</taxon>
        <taxon>Tracheophyta</taxon>
        <taxon>Spermatophyta</taxon>
        <taxon>Magnoliopsida</taxon>
        <taxon>Liliopsida</taxon>
        <taxon>Poales</taxon>
        <taxon>Poaceae</taxon>
        <taxon>PACMAD clade</taxon>
        <taxon>Panicoideae</taxon>
        <taxon>Andropogonodae</taxon>
        <taxon>Andropogoneae</taxon>
        <taxon>Tripsacinae</taxon>
        <taxon>Zea</taxon>
    </lineage>
</organism>
<dbReference type="Proteomes" id="UP000251960">
    <property type="component" value="Chromosome 6"/>
</dbReference>
<comment type="caution">
    <text evidence="1">The sequence shown here is derived from an EMBL/GenBank/DDBJ whole genome shotgun (WGS) entry which is preliminary data.</text>
</comment>
<reference evidence="1" key="1">
    <citation type="journal article" date="2018" name="Nat. Genet.">
        <title>Extensive intraspecific gene order and gene structural variations between Mo17 and other maize genomes.</title>
        <authorList>
            <person name="Sun S."/>
            <person name="Zhou Y."/>
            <person name="Chen J."/>
            <person name="Shi J."/>
            <person name="Zhao H."/>
            <person name="Zhao H."/>
            <person name="Song W."/>
            <person name="Zhang M."/>
            <person name="Cui Y."/>
            <person name="Dong X."/>
            <person name="Liu H."/>
            <person name="Ma X."/>
            <person name="Jiao Y."/>
            <person name="Wang B."/>
            <person name="Wei X."/>
            <person name="Stein J.C."/>
            <person name="Glaubitz J.C."/>
            <person name="Lu F."/>
            <person name="Yu G."/>
            <person name="Liang C."/>
            <person name="Fengler K."/>
            <person name="Li B."/>
            <person name="Rafalski A."/>
            <person name="Schnable P.S."/>
            <person name="Ware D.H."/>
            <person name="Buckler E.S."/>
            <person name="Lai J."/>
        </authorList>
    </citation>
    <scope>NUCLEOTIDE SEQUENCE [LARGE SCALE GENOMIC DNA]</scope>
    <source>
        <tissue evidence="1">Seedling</tissue>
    </source>
</reference>
<accession>A0A3L6E8F7</accession>
<gene>
    <name evidence="1" type="ORF">Zm00014a_000956</name>
</gene>
<sequence>MAERLPWRARRDAPAPASSLLGQTIGLPLLGARRHGRCLFPARVLCASFSPCSSGSAPISMAPCVSIRHALLLPVPLASPGSFSAPVSPSAVDPLAQAMSCLFAIVEPFSVARRRSSPDSCVLLAFASRA</sequence>